<evidence type="ECO:0000313" key="2">
    <source>
        <dbReference type="Proteomes" id="UP000694419"/>
    </source>
</evidence>
<reference evidence="1" key="1">
    <citation type="submission" date="2025-08" db="UniProtKB">
        <authorList>
            <consortium name="Ensembl"/>
        </authorList>
    </citation>
    <scope>IDENTIFICATION</scope>
</reference>
<dbReference type="Proteomes" id="UP000694419">
    <property type="component" value="Unplaced"/>
</dbReference>
<dbReference type="Ensembl" id="ENSCPGT00000007949.1">
    <property type="protein sequence ID" value="ENSCPGP00000007225.1"/>
    <property type="gene ID" value="ENSCPGG00000005175.1"/>
</dbReference>
<dbReference type="AlphaFoldDB" id="A0A8C3PJR9"/>
<accession>A0A8C3PJR9</accession>
<protein>
    <submittedName>
        <fullName evidence="1">Uncharacterized protein</fullName>
    </submittedName>
</protein>
<keyword evidence="2" id="KW-1185">Reference proteome</keyword>
<proteinExistence type="predicted"/>
<name>A0A8C3PJR9_9CHAR</name>
<organism evidence="1 2">
    <name type="scientific">Calidris pygmaea</name>
    <name type="common">Spoon-billed sandpiper</name>
    <dbReference type="NCBI Taxonomy" id="425635"/>
    <lineage>
        <taxon>Eukaryota</taxon>
        <taxon>Metazoa</taxon>
        <taxon>Chordata</taxon>
        <taxon>Craniata</taxon>
        <taxon>Vertebrata</taxon>
        <taxon>Euteleostomi</taxon>
        <taxon>Archelosauria</taxon>
        <taxon>Archosauria</taxon>
        <taxon>Dinosauria</taxon>
        <taxon>Saurischia</taxon>
        <taxon>Theropoda</taxon>
        <taxon>Coelurosauria</taxon>
        <taxon>Aves</taxon>
        <taxon>Neognathae</taxon>
        <taxon>Neoaves</taxon>
        <taxon>Charadriiformes</taxon>
        <taxon>Scolopacidae</taxon>
        <taxon>Calidris</taxon>
    </lineage>
</organism>
<reference evidence="1" key="2">
    <citation type="submission" date="2025-09" db="UniProtKB">
        <authorList>
            <consortium name="Ensembl"/>
        </authorList>
    </citation>
    <scope>IDENTIFICATION</scope>
</reference>
<sequence length="80" mass="8854">MTQTELQQLFICMCYISANPLRTGKGRGVIRYSSPNLCHHYTGGISLSASKITGVKGKKPYGKRQDLQSVVFEGSRHIIP</sequence>
<evidence type="ECO:0000313" key="1">
    <source>
        <dbReference type="Ensembl" id="ENSCPGP00000007225.1"/>
    </source>
</evidence>